<dbReference type="EMBL" id="NRDI02000017">
    <property type="protein sequence ID" value="KAI1510254.1"/>
    <property type="molecule type" value="Genomic_DNA"/>
</dbReference>
<sequence>MSEEGMIRTLLHSALREAPELWSILFPSKMEEFILFSDLWSQPITEDEAREALQNLINGAGQDYRLFVFIDGLDECGGSCEELIAILRKFSSSHVKVCVSSRTWIEIKGLLHLSPKIRLEALTYGDIERYVTTRFLQSVGFRERQLESPREVNSLIEAIMLKASGVFLWVTLVTDYLIDGLKDGEKLAQLQERLNVIPEDLEALFQKILTSTKEEDRRST</sequence>
<dbReference type="Proteomes" id="UP000245464">
    <property type="component" value="Chromosome 6"/>
</dbReference>
<name>A0A2W1ENZ0_9PLEO</name>
<dbReference type="InterPro" id="IPR056884">
    <property type="entry name" value="NPHP3-like_N"/>
</dbReference>
<dbReference type="Proteomes" id="UP000249757">
    <property type="component" value="Unassembled WGS sequence"/>
</dbReference>
<evidence type="ECO:0000313" key="5">
    <source>
        <dbReference type="Proteomes" id="UP000245464"/>
    </source>
</evidence>
<protein>
    <recommendedName>
        <fullName evidence="2">Nephrocystin 3-like N-terminal domain-containing protein</fullName>
    </recommendedName>
</protein>
<evidence type="ECO:0000313" key="3">
    <source>
        <dbReference type="EMBL" id="KAF7569636.1"/>
    </source>
</evidence>
<dbReference type="Pfam" id="PF24883">
    <property type="entry name" value="NPHP3_N"/>
    <property type="match status" value="1"/>
</dbReference>
<dbReference type="PANTHER" id="PTHR10039:SF5">
    <property type="entry name" value="NACHT DOMAIN-CONTAINING PROTEIN"/>
    <property type="match status" value="1"/>
</dbReference>
<reference evidence="3" key="1">
    <citation type="journal article" date="2018" name="BMC Genomics">
        <title>Comparative genomics of the wheat fungal pathogen Pyrenophora tritici-repentis reveals chromosomal variations and genome plasticity.</title>
        <authorList>
            <person name="Moolhuijzen P."/>
            <person name="See P.T."/>
            <person name="Hane J.K."/>
            <person name="Shi G."/>
            <person name="Liu Z."/>
            <person name="Oliver R.P."/>
            <person name="Moffat C.S."/>
        </authorList>
    </citation>
    <scope>NUCLEOTIDE SEQUENCE [LARGE SCALE GENOMIC DNA]</scope>
    <source>
        <strain evidence="3">M4</strain>
    </source>
</reference>
<organism evidence="3 5">
    <name type="scientific">Pyrenophora tritici-repentis</name>
    <dbReference type="NCBI Taxonomy" id="45151"/>
    <lineage>
        <taxon>Eukaryota</taxon>
        <taxon>Fungi</taxon>
        <taxon>Dikarya</taxon>
        <taxon>Ascomycota</taxon>
        <taxon>Pezizomycotina</taxon>
        <taxon>Dothideomycetes</taxon>
        <taxon>Pleosporomycetidae</taxon>
        <taxon>Pleosporales</taxon>
        <taxon>Pleosporineae</taxon>
        <taxon>Pleosporaceae</taxon>
        <taxon>Pyrenophora</taxon>
    </lineage>
</organism>
<accession>A0A2W1ENZ0</accession>
<reference evidence="6" key="4">
    <citation type="journal article" date="2022" name="Microb. Genom.">
        <title>A global pangenome for the wheat fungal pathogen Pyrenophora tritici-repentis and prediction of effector protein structural homology.</title>
        <authorList>
            <person name="Moolhuijzen P.M."/>
            <person name="See P.T."/>
            <person name="Shi G."/>
            <person name="Powell H.R."/>
            <person name="Cockram J."/>
            <person name="Jorgensen L.N."/>
            <person name="Benslimane H."/>
            <person name="Strelkov S.E."/>
            <person name="Turner J."/>
            <person name="Liu Z."/>
            <person name="Moffat C.S."/>
        </authorList>
    </citation>
    <scope>NUCLEOTIDE SEQUENCE [LARGE SCALE GENOMIC DNA]</scope>
</reference>
<keyword evidence="6" id="KW-1185">Reference proteome</keyword>
<comment type="caution">
    <text evidence="3">The sequence shown here is derived from an EMBL/GenBank/DDBJ whole genome shotgun (WGS) entry which is preliminary data.</text>
</comment>
<evidence type="ECO:0000313" key="6">
    <source>
        <dbReference type="Proteomes" id="UP000249757"/>
    </source>
</evidence>
<reference evidence="4" key="3">
    <citation type="journal article" date="2022" name="bioRxiv">
        <title>A global pangenome for the wheat fungal pathogen Pyrenophora tritici-repentis and prediction of effector protein structural homology.</title>
        <authorList>
            <person name="Moolhuijzen P."/>
            <person name="See P.T."/>
            <person name="Shi G."/>
            <person name="Powell H.R."/>
            <person name="Cockram J."/>
            <person name="Jorgensen L.N."/>
            <person name="Benslimane H."/>
            <person name="Strelkov S.E."/>
            <person name="Turner J."/>
            <person name="Liu Z."/>
            <person name="Moffat C.S."/>
        </authorList>
    </citation>
    <scope>NUCLEOTIDE SEQUENCE</scope>
    <source>
        <strain evidence="4">86-124</strain>
    </source>
</reference>
<gene>
    <name evidence="4" type="ORF">Ptr86124_010700</name>
    <name evidence="3" type="ORF">PtrM4_120510</name>
</gene>
<dbReference type="EMBL" id="NQIK02000006">
    <property type="protein sequence ID" value="KAF7569636.1"/>
    <property type="molecule type" value="Genomic_DNA"/>
</dbReference>
<evidence type="ECO:0000313" key="4">
    <source>
        <dbReference type="EMBL" id="KAI1510254.1"/>
    </source>
</evidence>
<reference evidence="4" key="2">
    <citation type="submission" date="2021-05" db="EMBL/GenBank/DDBJ databases">
        <authorList>
            <person name="Moolhuijzen P.M."/>
            <person name="Moffat C.S."/>
        </authorList>
    </citation>
    <scope>NUCLEOTIDE SEQUENCE</scope>
    <source>
        <strain evidence="4">86-124</strain>
    </source>
</reference>
<dbReference type="PANTHER" id="PTHR10039">
    <property type="entry name" value="AMELOGENIN"/>
    <property type="match status" value="1"/>
</dbReference>
<evidence type="ECO:0000256" key="1">
    <source>
        <dbReference type="ARBA" id="ARBA00022737"/>
    </source>
</evidence>
<evidence type="ECO:0000259" key="2">
    <source>
        <dbReference type="Pfam" id="PF24883"/>
    </source>
</evidence>
<keyword evidence="1" id="KW-0677">Repeat</keyword>
<proteinExistence type="predicted"/>
<feature type="domain" description="Nephrocystin 3-like N-terminal" evidence="2">
    <location>
        <begin position="4"/>
        <end position="102"/>
    </location>
</feature>
<dbReference type="AlphaFoldDB" id="A0A2W1ENZ0"/>